<reference evidence="3" key="1">
    <citation type="submission" date="2016-10" db="EMBL/GenBank/DDBJ databases">
        <authorList>
            <person name="Varghese N."/>
            <person name="Submissions S."/>
        </authorList>
    </citation>
    <scope>NUCLEOTIDE SEQUENCE [LARGE SCALE GENOMIC DNA]</scope>
    <source>
        <strain evidence="3">IMMIB L-1606</strain>
    </source>
</reference>
<name>A0A1H1ZIA9_9MICC</name>
<keyword evidence="3" id="KW-1185">Reference proteome</keyword>
<sequence length="322" mass="32684">MAGASTPRTTAIRRGPASARTARPETGDRVLPFLTAAVLAVSACSPQPPTPAASPAAAAPGPVTIEVNQSRDQYGQHAILLQLTNTTDVLLTVDLARVTSPLFNGDIAWTPQAGSLELPPHQPKSVPAQLPPPACADLATASPQASATVSFAAAGQQPAALSLPAPDPFGVLPRNNSELCLAADAAKVAGLALDPHLEVAADGRTAVVLLRISPQPTAPGGTPPLTLHSVGGTPLLAEAGPESGAEPWPRNVTVRTGETGTALALRVRPARCDPHAVAEDKVGTLLPLTVTVGTREGVLKVAAGGPLRAQLYDFVTQACQTG</sequence>
<dbReference type="OrthoDB" id="3784033at2"/>
<feature type="region of interest" description="Disordered" evidence="1">
    <location>
        <begin position="1"/>
        <end position="26"/>
    </location>
</feature>
<gene>
    <name evidence="2" type="ORF">SAMN04489743_2469</name>
</gene>
<organism evidence="2 3">
    <name type="scientific">Pseudarthrobacter equi</name>
    <dbReference type="NCBI Taxonomy" id="728066"/>
    <lineage>
        <taxon>Bacteria</taxon>
        <taxon>Bacillati</taxon>
        <taxon>Actinomycetota</taxon>
        <taxon>Actinomycetes</taxon>
        <taxon>Micrococcales</taxon>
        <taxon>Micrococcaceae</taxon>
        <taxon>Pseudarthrobacter</taxon>
    </lineage>
</organism>
<proteinExistence type="predicted"/>
<dbReference type="AlphaFoldDB" id="A0A1H1ZIA9"/>
<evidence type="ECO:0000313" key="2">
    <source>
        <dbReference type="EMBL" id="SDT33383.1"/>
    </source>
</evidence>
<protein>
    <submittedName>
        <fullName evidence="2">Uncharacterized protein</fullName>
    </submittedName>
</protein>
<accession>A0A1H1ZIA9</accession>
<evidence type="ECO:0000313" key="3">
    <source>
        <dbReference type="Proteomes" id="UP000198751"/>
    </source>
</evidence>
<dbReference type="RefSeq" id="WP_091720580.1">
    <property type="nucleotide sequence ID" value="NZ_LT629779.1"/>
</dbReference>
<dbReference type="EMBL" id="LT629779">
    <property type="protein sequence ID" value="SDT33383.1"/>
    <property type="molecule type" value="Genomic_DNA"/>
</dbReference>
<dbReference type="Proteomes" id="UP000198751">
    <property type="component" value="Chromosome I"/>
</dbReference>
<evidence type="ECO:0000256" key="1">
    <source>
        <dbReference type="SAM" id="MobiDB-lite"/>
    </source>
</evidence>